<dbReference type="GO" id="GO:0008728">
    <property type="term" value="F:GTP diphosphokinase activity"/>
    <property type="evidence" value="ECO:0007669"/>
    <property type="project" value="TreeGrafter"/>
</dbReference>
<dbReference type="Gene3D" id="1.10.3210.10">
    <property type="entry name" value="Hypothetical protein af1432"/>
    <property type="match status" value="1"/>
</dbReference>
<dbReference type="CDD" id="cd04876">
    <property type="entry name" value="ACT_RelA-SpoT"/>
    <property type="match status" value="1"/>
</dbReference>
<dbReference type="Gene3D" id="3.10.20.30">
    <property type="match status" value="1"/>
</dbReference>
<dbReference type="Gene3D" id="3.30.460.10">
    <property type="entry name" value="Beta Polymerase, domain 2"/>
    <property type="match status" value="1"/>
</dbReference>
<dbReference type="KEGG" id="ptes:JQU52_08365"/>
<dbReference type="GO" id="GO:0015949">
    <property type="term" value="P:nucleobase-containing small molecule interconversion"/>
    <property type="evidence" value="ECO:0007669"/>
    <property type="project" value="UniProtKB-ARBA"/>
</dbReference>
<dbReference type="InterPro" id="IPR002912">
    <property type="entry name" value="ACT_dom"/>
</dbReference>
<dbReference type="Gene3D" id="3.30.70.260">
    <property type="match status" value="1"/>
</dbReference>
<feature type="domain" description="TGS" evidence="3">
    <location>
        <begin position="523"/>
        <end position="584"/>
    </location>
</feature>
<evidence type="ECO:0000313" key="4">
    <source>
        <dbReference type="EMBL" id="QRQ80770.1"/>
    </source>
</evidence>
<dbReference type="PANTHER" id="PTHR21262">
    <property type="entry name" value="GUANOSINE-3',5'-BIS DIPHOSPHATE 3'-PYROPHOSPHOHYDROLASE"/>
    <property type="match status" value="1"/>
</dbReference>
<dbReference type="Proteomes" id="UP000653156">
    <property type="component" value="Chromosome"/>
</dbReference>
<protein>
    <submittedName>
        <fullName evidence="4">Bifunctional (P)ppGpp synthetase/guanosine-3',5'-bis(Diphosphate) 3'-pyrophosphohydrolase</fullName>
    </submittedName>
</protein>
<dbReference type="FunFam" id="3.30.460.10:FF:000001">
    <property type="entry name" value="GTP pyrophosphokinase RelA"/>
    <property type="match status" value="1"/>
</dbReference>
<dbReference type="InterPro" id="IPR004811">
    <property type="entry name" value="RelA/Spo_fam"/>
</dbReference>
<proteinExistence type="inferred from homology"/>
<dbReference type="InterPro" id="IPR045600">
    <property type="entry name" value="RelA/SpoT_AH_RIS"/>
</dbReference>
<dbReference type="GO" id="GO:0042594">
    <property type="term" value="P:response to starvation"/>
    <property type="evidence" value="ECO:0007669"/>
    <property type="project" value="TreeGrafter"/>
</dbReference>
<dbReference type="SUPFAM" id="SSF81271">
    <property type="entry name" value="TGS-like"/>
    <property type="match status" value="1"/>
</dbReference>
<dbReference type="SUPFAM" id="SSF55021">
    <property type="entry name" value="ACT-like"/>
    <property type="match status" value="1"/>
</dbReference>
<comment type="similarity">
    <text evidence="1">Belongs to the relA/spoT family.</text>
</comment>
<dbReference type="Pfam" id="PF04607">
    <property type="entry name" value="RelA_SpoT"/>
    <property type="match status" value="1"/>
</dbReference>
<reference evidence="4" key="1">
    <citation type="submission" date="2021-02" db="EMBL/GenBank/DDBJ databases">
        <title>Neisseriaceae sp. 26B isolated from the cloaca of a Common Toad-headed Turtle (Mesoclemmys nasuta).</title>
        <authorList>
            <person name="Spergser J."/>
            <person name="Busse H.-J."/>
        </authorList>
    </citation>
    <scope>NUCLEOTIDE SEQUENCE</scope>
    <source>
        <strain evidence="4">26B</strain>
    </source>
</reference>
<accession>A0A892ZDR0</accession>
<name>A0A892ZDR0_9NEIS</name>
<dbReference type="InterPro" id="IPR012675">
    <property type="entry name" value="Beta-grasp_dom_sf"/>
</dbReference>
<evidence type="ECO:0000259" key="2">
    <source>
        <dbReference type="PROSITE" id="PS51671"/>
    </source>
</evidence>
<dbReference type="GO" id="GO:0008893">
    <property type="term" value="F:guanosine-3',5'-bis(diphosphate) 3'-diphosphatase activity"/>
    <property type="evidence" value="ECO:0007669"/>
    <property type="project" value="TreeGrafter"/>
</dbReference>
<keyword evidence="5" id="KW-1185">Reference proteome</keyword>
<dbReference type="Pfam" id="PF13291">
    <property type="entry name" value="ACT_4"/>
    <property type="match status" value="1"/>
</dbReference>
<dbReference type="InterPro" id="IPR007685">
    <property type="entry name" value="RelA_SpoT"/>
</dbReference>
<evidence type="ECO:0000259" key="3">
    <source>
        <dbReference type="PROSITE" id="PS51880"/>
    </source>
</evidence>
<dbReference type="Pfam" id="PF13328">
    <property type="entry name" value="HD_4"/>
    <property type="match status" value="1"/>
</dbReference>
<dbReference type="EMBL" id="CP069798">
    <property type="protein sequence ID" value="QRQ80770.1"/>
    <property type="molecule type" value="Genomic_DNA"/>
</dbReference>
<dbReference type="InterPro" id="IPR012676">
    <property type="entry name" value="TGS-like"/>
</dbReference>
<dbReference type="AlphaFoldDB" id="A0A892ZDR0"/>
<dbReference type="FunFam" id="3.10.20.30:FF:000002">
    <property type="entry name" value="GTP pyrophosphokinase (RelA/SpoT)"/>
    <property type="match status" value="1"/>
</dbReference>
<dbReference type="GO" id="GO:0005886">
    <property type="term" value="C:plasma membrane"/>
    <property type="evidence" value="ECO:0007669"/>
    <property type="project" value="TreeGrafter"/>
</dbReference>
<dbReference type="InterPro" id="IPR003607">
    <property type="entry name" value="HD/PDEase_dom"/>
</dbReference>
<organism evidence="4 5">
    <name type="scientific">Paralysiella testudinis</name>
    <dbReference type="NCBI Taxonomy" id="2809020"/>
    <lineage>
        <taxon>Bacteria</taxon>
        <taxon>Pseudomonadati</taxon>
        <taxon>Pseudomonadota</taxon>
        <taxon>Betaproteobacteria</taxon>
        <taxon>Neisseriales</taxon>
        <taxon>Neisseriaceae</taxon>
        <taxon>Paralysiella</taxon>
    </lineage>
</organism>
<dbReference type="CDD" id="cd05399">
    <property type="entry name" value="NT_Rel-Spo_like"/>
    <property type="match status" value="1"/>
</dbReference>
<dbReference type="InterPro" id="IPR043519">
    <property type="entry name" value="NT_sf"/>
</dbReference>
<dbReference type="SUPFAM" id="SSF81301">
    <property type="entry name" value="Nucleotidyltransferase"/>
    <property type="match status" value="1"/>
</dbReference>
<evidence type="ECO:0000313" key="5">
    <source>
        <dbReference type="Proteomes" id="UP000653156"/>
    </source>
</evidence>
<dbReference type="PANTHER" id="PTHR21262:SF36">
    <property type="entry name" value="BIFUNCTIONAL (P)PPGPP SYNTHASE_HYDROLASE SPOT"/>
    <property type="match status" value="1"/>
</dbReference>
<dbReference type="InterPro" id="IPR045865">
    <property type="entry name" value="ACT-like_dom_sf"/>
</dbReference>
<dbReference type="Pfam" id="PF19296">
    <property type="entry name" value="RelA_AH_RIS"/>
    <property type="match status" value="1"/>
</dbReference>
<dbReference type="PROSITE" id="PS51671">
    <property type="entry name" value="ACT"/>
    <property type="match status" value="1"/>
</dbReference>
<dbReference type="InterPro" id="IPR033655">
    <property type="entry name" value="TGS_RelA/SpoT"/>
</dbReference>
<gene>
    <name evidence="4" type="ORF">JQU52_08365</name>
</gene>
<comment type="function">
    <text evidence="1">In eubacteria ppGpp (guanosine 3'-diphosphate 5'-diphosphate) is a mediator of the stringent response that coordinates a variety of cellular activities in response to changes in nutritional abundance.</text>
</comment>
<dbReference type="SUPFAM" id="SSF109604">
    <property type="entry name" value="HD-domain/PDEase-like"/>
    <property type="match status" value="1"/>
</dbReference>
<dbReference type="CDD" id="cd01668">
    <property type="entry name" value="TGS_RSH"/>
    <property type="match status" value="1"/>
</dbReference>
<dbReference type="InterPro" id="IPR004095">
    <property type="entry name" value="TGS"/>
</dbReference>
<dbReference type="Pfam" id="PF02824">
    <property type="entry name" value="TGS"/>
    <property type="match status" value="1"/>
</dbReference>
<dbReference type="RefSeq" id="WP_230338056.1">
    <property type="nucleotide sequence ID" value="NZ_CP069798.1"/>
</dbReference>
<dbReference type="FunFam" id="1.10.3210.10:FF:000001">
    <property type="entry name" value="GTP pyrophosphokinase RelA"/>
    <property type="match status" value="1"/>
</dbReference>
<feature type="domain" description="ACT" evidence="2">
    <location>
        <begin position="766"/>
        <end position="842"/>
    </location>
</feature>
<evidence type="ECO:0000256" key="1">
    <source>
        <dbReference type="RuleBase" id="RU003847"/>
    </source>
</evidence>
<dbReference type="CDD" id="cd00077">
    <property type="entry name" value="HDc"/>
    <property type="match status" value="1"/>
</dbReference>
<dbReference type="NCBIfam" id="TIGR00691">
    <property type="entry name" value="spoT_relA"/>
    <property type="match status" value="1"/>
</dbReference>
<dbReference type="SMART" id="SM00954">
    <property type="entry name" value="RelA_SpoT"/>
    <property type="match status" value="1"/>
</dbReference>
<dbReference type="PROSITE" id="PS51880">
    <property type="entry name" value="TGS"/>
    <property type="match status" value="1"/>
</dbReference>
<dbReference type="GO" id="GO:0015969">
    <property type="term" value="P:guanosine tetraphosphate metabolic process"/>
    <property type="evidence" value="ECO:0007669"/>
    <property type="project" value="InterPro"/>
</dbReference>
<sequence length="842" mass="94196">MIAPSVDYDPHTLLLRERLFAAARYLKKEERLAMLERACTYVFHSAAPSQTAKLARAFALTTTLAQEEQRVHALCAVLIQAAMEDLGTAADTAQLEPQLGAVCLEIIANINTRSGTDTAAQLALCRQQINEIYSRIIERARAHLLKTAAYLKPEERTLLNQACDFGIRAHEGQFRNSGVPYITHPMAVATQLAEWHIDVYGLCAGVLHDVLEDTGASKMQLANEFGETIADMVDGLSKLEKLEYNDQAEHQAESFRKLIMAMTKDIRVIIVKLSDRLHNMRTLDAKKPESRRRIAQETLEIYAQLANRIGLNHVYRELQDLSFMHLYPSRHAVLEKAIQASRRNRRDVVGKVLRAFSQRLVSANIEAQIKGREKNLFSIYRKMQAKNLRFAEVMDIYAFRVVVNNIPACYAALGALHNLYKPKPGKIKDYIAIPKNNGYQSLHTTLVGPYGLPIEVQIRTREMDAIAEGGVASHWMYKAGEQASFDQAQMRTHQWLQTILDLQAQSDNALDFLENVKVDLFPNEVYIFTPKGKIMVLPEGATPIDFAYAVHTDIGNRTVAARINHNMMPLRTRLHTGDTVEIITSEKARPNPAWLNFVVSSRARSAIKNQIKNMNRADAVALGESLLQKALASLLPENVLLSESLKEAYLDDLATKQTSFEEVLYDVGMGRLQPVSVAMHIAELAGEHLGDTVKLSPIKVSGNETGRLHLAKCCNPIPGDAIRALLIKDQGMIIHRDNCHNILKADPENQLDADWDDLSKNSYHVSLAVSARDAHGLLMAMAQAISSHNANIESVDTPSKKQDGVEGFIEFRFALQVQNLDQLNKIMRGLHSIPQVRRVSRL</sequence>
<dbReference type="SMART" id="SM00471">
    <property type="entry name" value="HDc"/>
    <property type="match status" value="1"/>
</dbReference>